<reference evidence="5" key="1">
    <citation type="journal article" date="2009" name="Nature">
        <title>The Schistosoma japonicum genome reveals features of host-parasite interplay.</title>
        <authorList>
            <person name="Liu F."/>
            <person name="Zhou Y."/>
            <person name="Wang Z.Q."/>
            <person name="Lu G."/>
            <person name="Zheng H."/>
            <person name="Brindley P.J."/>
            <person name="McManus D.P."/>
            <person name="Blair D."/>
            <person name="Zhang Q.H."/>
            <person name="Zhong Y."/>
            <person name="Wang S."/>
            <person name="Han Z.G."/>
            <person name="Chen Z."/>
        </authorList>
    </citation>
    <scope>NUCLEOTIDE SEQUENCE</scope>
    <source>
        <strain evidence="5">Anhui</strain>
    </source>
</reference>
<keyword evidence="2 4" id="KW-0378">Hydrolase</keyword>
<evidence type="ECO:0000313" key="5">
    <source>
        <dbReference type="EMBL" id="CAX70042.1"/>
    </source>
</evidence>
<dbReference type="FunFam" id="3.20.20.70:FF:000197">
    <property type="entry name" value="Alpha-galactosidase"/>
    <property type="match status" value="1"/>
</dbReference>
<name>C1L5R4_SCHJA</name>
<dbReference type="EMBL" id="FN314310">
    <property type="protein sequence ID" value="CAX70043.1"/>
    <property type="molecule type" value="mRNA"/>
</dbReference>
<proteinExistence type="evidence at transcript level"/>
<evidence type="ECO:0000256" key="3">
    <source>
        <dbReference type="ARBA" id="ARBA00023295"/>
    </source>
</evidence>
<dbReference type="Gene3D" id="2.60.40.1180">
    <property type="entry name" value="Golgi alpha-mannosidase II"/>
    <property type="match status" value="1"/>
</dbReference>
<comment type="subunit">
    <text evidence="4">Homodimer.</text>
</comment>
<evidence type="ECO:0000256" key="1">
    <source>
        <dbReference type="ARBA" id="ARBA00009743"/>
    </source>
</evidence>
<dbReference type="InterPro" id="IPR013785">
    <property type="entry name" value="Aldolase_TIM"/>
</dbReference>
<accession>C1L5R4</accession>
<comment type="similarity">
    <text evidence="1 4">Belongs to the glycosyl hydrolase 27 family.</text>
</comment>
<sequence length="434" mass="49863">MIFYRLLGLIFILETIILISSNVYGLDNGLARTPPMGWMTWQRFRCQIDCKEYPNDCINENLIKRTADKLVLNGWRDLGYKYVIIDDCWPARKRDSKTNELVPDPDRFPNGMKNVGEYLHSKNLLFGIYLDYGTLTCEGYPGSMNYLELDARSIAEWKVDYVKMDGCYSLPNIQPEGYENFSRLLNTTGRPMVFSCSYPAYISWINNIKLIDWNRLKKNCNLWRVLGDIQDSWSSVVSIINAYKIRNDILPKVAGPGHWNDPDTLLLGNYGLSNDQKRVHFGMWCMFAAPLLISADMDNIDGFSVSLLRNAHLLAIDQDKGGHQAEFVKSRNGVQFWIRQLDGDPFGWAIACFYTIDGGGPIHLFTSLHEFISQAYMITGEHFELIDVFTGLKFNEVKLNETFKIVINPSGIMMYRVKTVDENPGWLRELFPPS</sequence>
<dbReference type="InterPro" id="IPR002241">
    <property type="entry name" value="Glyco_hydro_27"/>
</dbReference>
<dbReference type="AlphaFoldDB" id="C1L5R4"/>
<dbReference type="GO" id="GO:0009311">
    <property type="term" value="P:oligosaccharide metabolic process"/>
    <property type="evidence" value="ECO:0007669"/>
    <property type="project" value="TreeGrafter"/>
</dbReference>
<keyword evidence="3 4" id="KW-0326">Glycosidase</keyword>
<evidence type="ECO:0000256" key="4">
    <source>
        <dbReference type="RuleBase" id="RU361168"/>
    </source>
</evidence>
<organism evidence="5">
    <name type="scientific">Schistosoma japonicum</name>
    <name type="common">Blood fluke</name>
    <dbReference type="NCBI Taxonomy" id="6182"/>
    <lineage>
        <taxon>Eukaryota</taxon>
        <taxon>Metazoa</taxon>
        <taxon>Spiralia</taxon>
        <taxon>Lophotrochozoa</taxon>
        <taxon>Platyhelminthes</taxon>
        <taxon>Trematoda</taxon>
        <taxon>Digenea</taxon>
        <taxon>Strigeidida</taxon>
        <taxon>Schistosomatoidea</taxon>
        <taxon>Schistosomatidae</taxon>
        <taxon>Schistosoma</taxon>
    </lineage>
</organism>
<dbReference type="InterPro" id="IPR017853">
    <property type="entry name" value="GH"/>
</dbReference>
<dbReference type="GO" id="GO:0016139">
    <property type="term" value="P:glycoside catabolic process"/>
    <property type="evidence" value="ECO:0007669"/>
    <property type="project" value="TreeGrafter"/>
</dbReference>
<dbReference type="PROSITE" id="PS00512">
    <property type="entry name" value="ALPHA_GALACTOSIDASE"/>
    <property type="match status" value="1"/>
</dbReference>
<dbReference type="InterPro" id="IPR013780">
    <property type="entry name" value="Glyco_hydro_b"/>
</dbReference>
<dbReference type="GO" id="GO:0004557">
    <property type="term" value="F:alpha-galactosidase activity"/>
    <property type="evidence" value="ECO:0007669"/>
    <property type="project" value="TreeGrafter"/>
</dbReference>
<dbReference type="Pfam" id="PF16499">
    <property type="entry name" value="Melibiase_2"/>
    <property type="match status" value="1"/>
</dbReference>
<dbReference type="InterPro" id="IPR000111">
    <property type="entry name" value="Glyco_hydro_27/36_CS"/>
</dbReference>
<gene>
    <name evidence="5" type="primary">Naga</name>
</gene>
<dbReference type="SUPFAM" id="SSF51011">
    <property type="entry name" value="Glycosyl hydrolase domain"/>
    <property type="match status" value="1"/>
</dbReference>
<dbReference type="EMBL" id="FN314309">
    <property type="protein sequence ID" value="CAX70042.1"/>
    <property type="molecule type" value="mRNA"/>
</dbReference>
<dbReference type="GO" id="GO:0005737">
    <property type="term" value="C:cytoplasm"/>
    <property type="evidence" value="ECO:0007669"/>
    <property type="project" value="TreeGrafter"/>
</dbReference>
<keyword evidence="4" id="KW-1015">Disulfide bond</keyword>
<dbReference type="SUPFAM" id="SSF51445">
    <property type="entry name" value="(Trans)glycosidases"/>
    <property type="match status" value="1"/>
</dbReference>
<dbReference type="PANTHER" id="PTHR11452:SF83">
    <property type="entry name" value="ALPHA-GALACTOSIDASE"/>
    <property type="match status" value="1"/>
</dbReference>
<evidence type="ECO:0000256" key="2">
    <source>
        <dbReference type="ARBA" id="ARBA00022801"/>
    </source>
</evidence>
<protein>
    <recommendedName>
        <fullName evidence="4">Alpha-galactosidase</fullName>
        <ecNumber evidence="4">3.2.1.-</ecNumber>
    </recommendedName>
</protein>
<dbReference type="CDD" id="cd14792">
    <property type="entry name" value="GH27"/>
    <property type="match status" value="1"/>
</dbReference>
<dbReference type="Gene3D" id="3.20.20.70">
    <property type="entry name" value="Aldolase class I"/>
    <property type="match status" value="1"/>
</dbReference>
<dbReference type="PANTHER" id="PTHR11452">
    <property type="entry name" value="ALPHA-GALACTOSIDASE/ALPHA-N-ACETYLGALACTOSAMINIDASE"/>
    <property type="match status" value="1"/>
</dbReference>
<dbReference type="EC" id="3.2.1.-" evidence="4"/>
<dbReference type="PRINTS" id="PR00740">
    <property type="entry name" value="GLHYDRLASE27"/>
</dbReference>
<reference evidence="5" key="2">
    <citation type="submission" date="2009-03" db="EMBL/GenBank/DDBJ databases">
        <authorList>
            <person name="Gang L."/>
        </authorList>
    </citation>
    <scope>NUCLEOTIDE SEQUENCE</scope>
    <source>
        <strain evidence="5">Anhui</strain>
    </source>
</reference>